<dbReference type="KEGG" id="whr:OG579_18815"/>
<dbReference type="AlphaFoldDB" id="A0AAU4K0X1"/>
<proteinExistence type="predicted"/>
<dbReference type="Proteomes" id="UP001432128">
    <property type="component" value="Chromosome"/>
</dbReference>
<evidence type="ECO:0000313" key="2">
    <source>
        <dbReference type="Proteomes" id="UP001432128"/>
    </source>
</evidence>
<protein>
    <submittedName>
        <fullName evidence="1">Uncharacterized protein</fullName>
    </submittedName>
</protein>
<evidence type="ECO:0000313" key="1">
    <source>
        <dbReference type="EMBL" id="WUM19721.1"/>
    </source>
</evidence>
<reference evidence="1 2" key="1">
    <citation type="submission" date="2022-10" db="EMBL/GenBank/DDBJ databases">
        <title>The complete genomes of actinobacterial strains from the NBC collection.</title>
        <authorList>
            <person name="Joergensen T.S."/>
            <person name="Alvarez Arevalo M."/>
            <person name="Sterndorff E.B."/>
            <person name="Faurdal D."/>
            <person name="Vuksanovic O."/>
            <person name="Mourched A.-S."/>
            <person name="Charusanti P."/>
            <person name="Shaw S."/>
            <person name="Blin K."/>
            <person name="Weber T."/>
        </authorList>
    </citation>
    <scope>NUCLEOTIDE SEQUENCE [LARGE SCALE GENOMIC DNA]</scope>
    <source>
        <strain evidence="1 2">NBC_00319</strain>
    </source>
</reference>
<sequence length="57" mass="5858">MKSPHGNPKSIELALQEFEVEQLDDLDAPGWSDALSAIGGLSVGGAISYSAAVSILT</sequence>
<accession>A0AAU4K0X1</accession>
<dbReference type="RefSeq" id="WP_200932733.1">
    <property type="nucleotide sequence ID" value="NZ_CP108021.1"/>
</dbReference>
<name>A0AAU4K0X1_9NOCA</name>
<organism evidence="1 2">
    <name type="scientific">Williamsia herbipolensis</name>
    <dbReference type="NCBI Taxonomy" id="1603258"/>
    <lineage>
        <taxon>Bacteria</taxon>
        <taxon>Bacillati</taxon>
        <taxon>Actinomycetota</taxon>
        <taxon>Actinomycetes</taxon>
        <taxon>Mycobacteriales</taxon>
        <taxon>Nocardiaceae</taxon>
        <taxon>Williamsia</taxon>
    </lineage>
</organism>
<keyword evidence="2" id="KW-1185">Reference proteome</keyword>
<dbReference type="EMBL" id="CP108021">
    <property type="protein sequence ID" value="WUM19721.1"/>
    <property type="molecule type" value="Genomic_DNA"/>
</dbReference>
<gene>
    <name evidence="1" type="ORF">OG579_18815</name>
</gene>